<gene>
    <name evidence="8" type="primary">rfbD</name>
    <name evidence="8" type="ORF">IAC44_04120</name>
</gene>
<comment type="function">
    <text evidence="6">Catalyzes the reduction of dTDP-6-deoxy-L-lyxo-4-hexulose to yield dTDP-L-rhamnose.</text>
</comment>
<dbReference type="EC" id="1.1.1.133" evidence="3 6"/>
<dbReference type="GO" id="GO:0008831">
    <property type="term" value="F:dTDP-4-dehydrorhamnose reductase activity"/>
    <property type="evidence" value="ECO:0007669"/>
    <property type="project" value="UniProtKB-EC"/>
</dbReference>
<dbReference type="InterPro" id="IPR005913">
    <property type="entry name" value="dTDP_dehydrorham_reduct"/>
</dbReference>
<dbReference type="Pfam" id="PF04321">
    <property type="entry name" value="RmlD_sub_bind"/>
    <property type="match status" value="1"/>
</dbReference>
<dbReference type="Gene3D" id="3.40.50.720">
    <property type="entry name" value="NAD(P)-binding Rossmann-like Domain"/>
    <property type="match status" value="1"/>
</dbReference>
<dbReference type="SUPFAM" id="SSF51735">
    <property type="entry name" value="NAD(P)-binding Rossmann-fold domains"/>
    <property type="match status" value="1"/>
</dbReference>
<dbReference type="InterPro" id="IPR036291">
    <property type="entry name" value="NAD(P)-bd_dom_sf"/>
</dbReference>
<comment type="caution">
    <text evidence="8">The sequence shown here is derived from an EMBL/GenBank/DDBJ whole genome shotgun (WGS) entry which is preliminary data.</text>
</comment>
<dbReference type="GO" id="GO:0005829">
    <property type="term" value="C:cytosol"/>
    <property type="evidence" value="ECO:0007669"/>
    <property type="project" value="TreeGrafter"/>
</dbReference>
<dbReference type="Proteomes" id="UP000824161">
    <property type="component" value="Unassembled WGS sequence"/>
</dbReference>
<dbReference type="PANTHER" id="PTHR10491">
    <property type="entry name" value="DTDP-4-DEHYDRORHAMNOSE REDUCTASE"/>
    <property type="match status" value="1"/>
</dbReference>
<evidence type="ECO:0000256" key="2">
    <source>
        <dbReference type="ARBA" id="ARBA00010944"/>
    </source>
</evidence>
<protein>
    <recommendedName>
        <fullName evidence="4 6">dTDP-4-dehydrorhamnose reductase</fullName>
        <ecNumber evidence="3 6">1.1.1.133</ecNumber>
    </recommendedName>
</protein>
<reference evidence="8" key="2">
    <citation type="journal article" date="2021" name="PeerJ">
        <title>Extensive microbial diversity within the chicken gut microbiome revealed by metagenomics and culture.</title>
        <authorList>
            <person name="Gilroy R."/>
            <person name="Ravi A."/>
            <person name="Getino M."/>
            <person name="Pursley I."/>
            <person name="Horton D.L."/>
            <person name="Alikhan N.F."/>
            <person name="Baker D."/>
            <person name="Gharbi K."/>
            <person name="Hall N."/>
            <person name="Watson M."/>
            <person name="Adriaenssens E.M."/>
            <person name="Foster-Nyarko E."/>
            <person name="Jarju S."/>
            <person name="Secka A."/>
            <person name="Antonio M."/>
            <person name="Oren A."/>
            <person name="Chaudhuri R.R."/>
            <person name="La Ragione R."/>
            <person name="Hildebrand F."/>
            <person name="Pallen M.J."/>
        </authorList>
    </citation>
    <scope>NUCLEOTIDE SEQUENCE</scope>
    <source>
        <strain evidence="8">1383</strain>
    </source>
</reference>
<evidence type="ECO:0000256" key="4">
    <source>
        <dbReference type="ARBA" id="ARBA00017099"/>
    </source>
</evidence>
<evidence type="ECO:0000313" key="9">
    <source>
        <dbReference type="Proteomes" id="UP000824161"/>
    </source>
</evidence>
<dbReference type="GO" id="GO:0019305">
    <property type="term" value="P:dTDP-rhamnose biosynthetic process"/>
    <property type="evidence" value="ECO:0007669"/>
    <property type="project" value="TreeGrafter"/>
</dbReference>
<comment type="pathway">
    <text evidence="1 6">Carbohydrate biosynthesis; dTDP-L-rhamnose biosynthesis.</text>
</comment>
<comment type="catalytic activity">
    <reaction evidence="5">
        <text>dTDP-beta-L-rhamnose + NADP(+) = dTDP-4-dehydro-beta-L-rhamnose + NADPH + H(+)</text>
        <dbReference type="Rhea" id="RHEA:21796"/>
        <dbReference type="ChEBI" id="CHEBI:15378"/>
        <dbReference type="ChEBI" id="CHEBI:57510"/>
        <dbReference type="ChEBI" id="CHEBI:57783"/>
        <dbReference type="ChEBI" id="CHEBI:58349"/>
        <dbReference type="ChEBI" id="CHEBI:62830"/>
        <dbReference type="EC" id="1.1.1.133"/>
    </reaction>
</comment>
<comment type="similarity">
    <text evidence="2 6">Belongs to the dTDP-4-dehydrorhamnose reductase family.</text>
</comment>
<dbReference type="NCBIfam" id="TIGR01214">
    <property type="entry name" value="rmlD"/>
    <property type="match status" value="1"/>
</dbReference>
<reference evidence="8" key="1">
    <citation type="submission" date="2020-10" db="EMBL/GenBank/DDBJ databases">
        <authorList>
            <person name="Gilroy R."/>
        </authorList>
    </citation>
    <scope>NUCLEOTIDE SEQUENCE</scope>
    <source>
        <strain evidence="8">1383</strain>
    </source>
</reference>
<keyword evidence="6 8" id="KW-0560">Oxidoreductase</keyword>
<evidence type="ECO:0000256" key="6">
    <source>
        <dbReference type="RuleBase" id="RU364082"/>
    </source>
</evidence>
<proteinExistence type="inferred from homology"/>
<name>A0A9D1H9L6_9FLAO</name>
<dbReference type="PANTHER" id="PTHR10491:SF4">
    <property type="entry name" value="METHIONINE ADENOSYLTRANSFERASE 2 SUBUNIT BETA"/>
    <property type="match status" value="1"/>
</dbReference>
<feature type="domain" description="RmlD-like substrate binding" evidence="7">
    <location>
        <begin position="1"/>
        <end position="281"/>
    </location>
</feature>
<dbReference type="InterPro" id="IPR029903">
    <property type="entry name" value="RmlD-like-bd"/>
</dbReference>
<evidence type="ECO:0000256" key="5">
    <source>
        <dbReference type="ARBA" id="ARBA00048200"/>
    </source>
</evidence>
<organism evidence="8 9">
    <name type="scientific">Candidatus Merdimorpha stercoravium</name>
    <dbReference type="NCBI Taxonomy" id="2840863"/>
    <lineage>
        <taxon>Bacteria</taxon>
        <taxon>Pseudomonadati</taxon>
        <taxon>Bacteroidota</taxon>
        <taxon>Flavobacteriia</taxon>
        <taxon>Flavobacteriales</taxon>
        <taxon>Candidatus Merdimorpha</taxon>
    </lineage>
</organism>
<evidence type="ECO:0000313" key="8">
    <source>
        <dbReference type="EMBL" id="HIT98006.1"/>
    </source>
</evidence>
<dbReference type="EMBL" id="DVLY01000095">
    <property type="protein sequence ID" value="HIT98006.1"/>
    <property type="molecule type" value="Genomic_DNA"/>
</dbReference>
<accession>A0A9D1H9L6</accession>
<dbReference type="Gene3D" id="3.90.25.10">
    <property type="entry name" value="UDP-galactose 4-epimerase, domain 1"/>
    <property type="match status" value="1"/>
</dbReference>
<keyword evidence="6" id="KW-0521">NADP</keyword>
<dbReference type="CDD" id="cd05254">
    <property type="entry name" value="dTDP_HR_like_SDR_e"/>
    <property type="match status" value="1"/>
</dbReference>
<evidence type="ECO:0000256" key="1">
    <source>
        <dbReference type="ARBA" id="ARBA00004781"/>
    </source>
</evidence>
<evidence type="ECO:0000256" key="3">
    <source>
        <dbReference type="ARBA" id="ARBA00012929"/>
    </source>
</evidence>
<evidence type="ECO:0000259" key="7">
    <source>
        <dbReference type="Pfam" id="PF04321"/>
    </source>
</evidence>
<sequence length="286" mass="32000">MKILVTGANGQLGRSLQKISPDYPQYECLFTDMPEVDITDKAYVSRLVKEQGIALIVNCAAYTAVDRAESEPELAERINAFGPAVLAQIATENHIGLIHISTDYVFPGTGDRPLKEDDEPDPCSVYGRTKWEGEKALEASGCDATILRTAWLYSEFGNNFVKTMLRLGKQRPEVSVVCDQIGSPTYAEDLARAILLLAGKPSKGFRRYHYTARGEVSWYDFARTIFELYGLKTPVKAIRTGEYPSVAPRPAYSVLSNEKIQEEGIPVPLWKDSLRRCLETIKQREK</sequence>
<dbReference type="AlphaFoldDB" id="A0A9D1H9L6"/>